<feature type="domain" description="Helicase C-terminal" evidence="8">
    <location>
        <begin position="284"/>
        <end position="431"/>
    </location>
</feature>
<dbReference type="OMA" id="IMIFTDT"/>
<dbReference type="Gene3D" id="3.40.50.300">
    <property type="entry name" value="P-loop containing nucleotide triphosphate hydrolases"/>
    <property type="match status" value="2"/>
</dbReference>
<dbReference type="InterPro" id="IPR027417">
    <property type="entry name" value="P-loop_NTPase"/>
</dbReference>
<dbReference type="EMBL" id="GL377674">
    <property type="protein sequence ID" value="EFJ08368.1"/>
    <property type="molecule type" value="Genomic_DNA"/>
</dbReference>
<evidence type="ECO:0000313" key="11">
    <source>
        <dbReference type="Proteomes" id="UP000001514"/>
    </source>
</evidence>
<feature type="short sequence motif" description="Q motif" evidence="5">
    <location>
        <begin position="53"/>
        <end position="81"/>
    </location>
</feature>
<dbReference type="InterPro" id="IPR001650">
    <property type="entry name" value="Helicase_C-like"/>
</dbReference>
<dbReference type="GO" id="GO:0016787">
    <property type="term" value="F:hydrolase activity"/>
    <property type="evidence" value="ECO:0007669"/>
    <property type="project" value="UniProtKB-KW"/>
</dbReference>
<keyword evidence="1" id="KW-0547">Nucleotide-binding</keyword>
<dbReference type="PANTHER" id="PTHR47959:SF24">
    <property type="entry name" value="ATP-DEPENDENT RNA HELICASE"/>
    <property type="match status" value="1"/>
</dbReference>
<feature type="domain" description="Helicase ATP-binding" evidence="7">
    <location>
        <begin position="84"/>
        <end position="257"/>
    </location>
</feature>
<dbReference type="AlphaFoldDB" id="D8T4J3"/>
<dbReference type="GO" id="GO:0003724">
    <property type="term" value="F:RNA helicase activity"/>
    <property type="evidence" value="ECO:0007669"/>
    <property type="project" value="InterPro"/>
</dbReference>
<evidence type="ECO:0000259" key="8">
    <source>
        <dbReference type="PROSITE" id="PS51194"/>
    </source>
</evidence>
<evidence type="ECO:0000256" key="4">
    <source>
        <dbReference type="ARBA" id="ARBA00022840"/>
    </source>
</evidence>
<dbReference type="SMART" id="SM00490">
    <property type="entry name" value="HELICc"/>
    <property type="match status" value="1"/>
</dbReference>
<gene>
    <name evidence="10" type="ORF">SELMODRAFT_131776</name>
</gene>
<dbReference type="KEGG" id="smo:SELMODRAFT_131776"/>
<feature type="domain" description="DEAD-box RNA helicase Q" evidence="9">
    <location>
        <begin position="53"/>
        <end position="81"/>
    </location>
</feature>
<evidence type="ECO:0000259" key="9">
    <source>
        <dbReference type="PROSITE" id="PS51195"/>
    </source>
</evidence>
<dbReference type="FunCoup" id="D8T4J3">
    <property type="interactions" value="3100"/>
</dbReference>
<dbReference type="SMART" id="SM00487">
    <property type="entry name" value="DEXDc"/>
    <property type="match status" value="1"/>
</dbReference>
<keyword evidence="3" id="KW-0347">Helicase</keyword>
<dbReference type="CDD" id="cd18787">
    <property type="entry name" value="SF2_C_DEAD"/>
    <property type="match status" value="1"/>
</dbReference>
<dbReference type="InterPro" id="IPR014001">
    <property type="entry name" value="Helicase_ATP-bd"/>
</dbReference>
<evidence type="ECO:0000313" key="10">
    <source>
        <dbReference type="EMBL" id="EFJ08368.1"/>
    </source>
</evidence>
<dbReference type="SUPFAM" id="SSF52540">
    <property type="entry name" value="P-loop containing nucleoside triphosphate hydrolases"/>
    <property type="match status" value="1"/>
</dbReference>
<dbReference type="PROSITE" id="PS51194">
    <property type="entry name" value="HELICASE_CTER"/>
    <property type="match status" value="1"/>
</dbReference>
<evidence type="ECO:0000256" key="6">
    <source>
        <dbReference type="SAM" id="MobiDB-lite"/>
    </source>
</evidence>
<dbReference type="Gramene" id="EFJ08368">
    <property type="protein sequence ID" value="EFJ08368"/>
    <property type="gene ID" value="SELMODRAFT_131776"/>
</dbReference>
<dbReference type="GO" id="GO:0005634">
    <property type="term" value="C:nucleus"/>
    <property type="evidence" value="ECO:0000318"/>
    <property type="project" value="GO_Central"/>
</dbReference>
<dbReference type="PROSITE" id="PS51195">
    <property type="entry name" value="Q_MOTIF"/>
    <property type="match status" value="1"/>
</dbReference>
<dbReference type="Pfam" id="PF00271">
    <property type="entry name" value="Helicase_C"/>
    <property type="match status" value="1"/>
</dbReference>
<dbReference type="Pfam" id="PF00270">
    <property type="entry name" value="DEAD"/>
    <property type="match status" value="1"/>
</dbReference>
<dbReference type="InterPro" id="IPR011545">
    <property type="entry name" value="DEAD/DEAH_box_helicase_dom"/>
</dbReference>
<dbReference type="InterPro" id="IPR050079">
    <property type="entry name" value="DEAD_box_RNA_helicase"/>
</dbReference>
<dbReference type="PANTHER" id="PTHR47959">
    <property type="entry name" value="ATP-DEPENDENT RNA HELICASE RHLE-RELATED"/>
    <property type="match status" value="1"/>
</dbReference>
<dbReference type="HOGENOM" id="CLU_003041_1_1_1"/>
<dbReference type="GO" id="GO:0003676">
    <property type="term" value="F:nucleic acid binding"/>
    <property type="evidence" value="ECO:0007669"/>
    <property type="project" value="InterPro"/>
</dbReference>
<organism evidence="11">
    <name type="scientific">Selaginella moellendorffii</name>
    <name type="common">Spikemoss</name>
    <dbReference type="NCBI Taxonomy" id="88036"/>
    <lineage>
        <taxon>Eukaryota</taxon>
        <taxon>Viridiplantae</taxon>
        <taxon>Streptophyta</taxon>
        <taxon>Embryophyta</taxon>
        <taxon>Tracheophyta</taxon>
        <taxon>Lycopodiopsida</taxon>
        <taxon>Selaginellales</taxon>
        <taxon>Selaginellaceae</taxon>
        <taxon>Selaginella</taxon>
    </lineage>
</organism>
<evidence type="ECO:0000256" key="2">
    <source>
        <dbReference type="ARBA" id="ARBA00022801"/>
    </source>
</evidence>
<dbReference type="STRING" id="88036.D8T4J3"/>
<feature type="region of interest" description="Disordered" evidence="6">
    <location>
        <begin position="1"/>
        <end position="53"/>
    </location>
</feature>
<dbReference type="PROSITE" id="PS51192">
    <property type="entry name" value="HELICASE_ATP_BIND_1"/>
    <property type="match status" value="1"/>
</dbReference>
<accession>D8T4J3</accession>
<dbReference type="InterPro" id="IPR014014">
    <property type="entry name" value="RNA_helicase_DEAD_Q_motif"/>
</dbReference>
<dbReference type="GO" id="GO:0005524">
    <property type="term" value="F:ATP binding"/>
    <property type="evidence" value="ECO:0007669"/>
    <property type="project" value="UniProtKB-KW"/>
</dbReference>
<evidence type="ECO:0000256" key="5">
    <source>
        <dbReference type="PROSITE-ProRule" id="PRU00552"/>
    </source>
</evidence>
<keyword evidence="4" id="KW-0067">ATP-binding</keyword>
<dbReference type="InParanoid" id="D8T4J3"/>
<evidence type="ECO:0000259" key="7">
    <source>
        <dbReference type="PROSITE" id="PS51192"/>
    </source>
</evidence>
<keyword evidence="2" id="KW-0378">Hydrolase</keyword>
<protein>
    <recommendedName>
        <fullName evidence="12">RNA helicase 36</fullName>
    </recommendedName>
</protein>
<evidence type="ECO:0000256" key="1">
    <source>
        <dbReference type="ARBA" id="ARBA00022741"/>
    </source>
</evidence>
<dbReference type="CDD" id="cd17955">
    <property type="entry name" value="DEADc_DDX49"/>
    <property type="match status" value="1"/>
</dbReference>
<proteinExistence type="predicted"/>
<dbReference type="eggNOG" id="KOG0340">
    <property type="taxonomic scope" value="Eukaryota"/>
</dbReference>
<dbReference type="GO" id="GO:0006364">
    <property type="term" value="P:rRNA processing"/>
    <property type="evidence" value="ECO:0000318"/>
    <property type="project" value="GO_Central"/>
</dbReference>
<name>D8T4J3_SELML</name>
<keyword evidence="11" id="KW-1185">Reference proteome</keyword>
<dbReference type="OrthoDB" id="10261904at2759"/>
<evidence type="ECO:0000256" key="3">
    <source>
        <dbReference type="ARBA" id="ARBA00022806"/>
    </source>
</evidence>
<sequence>MEGPPLFSRAALKKKKRKRGDPVPAAERPDDGNARSTEICKESDAPEGGGGGGSFEELGVAEWLVGACKELGMRHPTPVQRACVPQILKGKDVLGMAQTGSGKTAAFALPILQRLGENPYGIFALVMTPTRELAFQISDQFKALGAGVHLRCAVVVGGMDMTTQAQILMERPHVVIATPGRIKAHIGSDPDIAAAFSKTKFLVLDEADLLLDRGFQDELQTIFDGISKQRQTLLFSATMTGDLQALRDLFGHRAFFYQAYEGLKTVESLDQRYIFMPGKVKNVYLTYLLENLELEDIRSVIIFVSRCRTCHLLSLILDELGISAVALHSVKTQPQRLAALNQFKSGQATILIATDVASRGLDIPTVDLVVNYDIPRFTKDYVHRVGRTARAGRGGRAISLVTELDVELVHEVESFLGKKLEEYEVSEADVLKNITKVYKAKRVAIMKMEDSGIQEKMDARKKMKVKSRA</sequence>
<feature type="compositionally biased region" description="Basic and acidic residues" evidence="6">
    <location>
        <begin position="27"/>
        <end position="44"/>
    </location>
</feature>
<evidence type="ECO:0008006" key="12">
    <source>
        <dbReference type="Google" id="ProtNLM"/>
    </source>
</evidence>
<reference evidence="10 11" key="1">
    <citation type="journal article" date="2011" name="Science">
        <title>The Selaginella genome identifies genetic changes associated with the evolution of vascular plants.</title>
        <authorList>
            <person name="Banks J.A."/>
            <person name="Nishiyama T."/>
            <person name="Hasebe M."/>
            <person name="Bowman J.L."/>
            <person name="Gribskov M."/>
            <person name="dePamphilis C."/>
            <person name="Albert V.A."/>
            <person name="Aono N."/>
            <person name="Aoyama T."/>
            <person name="Ambrose B.A."/>
            <person name="Ashton N.W."/>
            <person name="Axtell M.J."/>
            <person name="Barker E."/>
            <person name="Barker M.S."/>
            <person name="Bennetzen J.L."/>
            <person name="Bonawitz N.D."/>
            <person name="Chapple C."/>
            <person name="Cheng C."/>
            <person name="Correa L.G."/>
            <person name="Dacre M."/>
            <person name="DeBarry J."/>
            <person name="Dreyer I."/>
            <person name="Elias M."/>
            <person name="Engstrom E.M."/>
            <person name="Estelle M."/>
            <person name="Feng L."/>
            <person name="Finet C."/>
            <person name="Floyd S.K."/>
            <person name="Frommer W.B."/>
            <person name="Fujita T."/>
            <person name="Gramzow L."/>
            <person name="Gutensohn M."/>
            <person name="Harholt J."/>
            <person name="Hattori M."/>
            <person name="Heyl A."/>
            <person name="Hirai T."/>
            <person name="Hiwatashi Y."/>
            <person name="Ishikawa M."/>
            <person name="Iwata M."/>
            <person name="Karol K.G."/>
            <person name="Koehler B."/>
            <person name="Kolukisaoglu U."/>
            <person name="Kubo M."/>
            <person name="Kurata T."/>
            <person name="Lalonde S."/>
            <person name="Li K."/>
            <person name="Li Y."/>
            <person name="Litt A."/>
            <person name="Lyons E."/>
            <person name="Manning G."/>
            <person name="Maruyama T."/>
            <person name="Michael T.P."/>
            <person name="Mikami K."/>
            <person name="Miyazaki S."/>
            <person name="Morinaga S."/>
            <person name="Murata T."/>
            <person name="Mueller-Roeber B."/>
            <person name="Nelson D.R."/>
            <person name="Obara M."/>
            <person name="Oguri Y."/>
            <person name="Olmstead R.G."/>
            <person name="Onodera N."/>
            <person name="Petersen B.L."/>
            <person name="Pils B."/>
            <person name="Prigge M."/>
            <person name="Rensing S.A."/>
            <person name="Riano-Pachon D.M."/>
            <person name="Roberts A.W."/>
            <person name="Sato Y."/>
            <person name="Scheller H.V."/>
            <person name="Schulz B."/>
            <person name="Schulz C."/>
            <person name="Shakirov E.V."/>
            <person name="Shibagaki N."/>
            <person name="Shinohara N."/>
            <person name="Shippen D.E."/>
            <person name="Soerensen I."/>
            <person name="Sotooka R."/>
            <person name="Sugimoto N."/>
            <person name="Sugita M."/>
            <person name="Sumikawa N."/>
            <person name="Tanurdzic M."/>
            <person name="Theissen G."/>
            <person name="Ulvskov P."/>
            <person name="Wakazuki S."/>
            <person name="Weng J.K."/>
            <person name="Willats W.W."/>
            <person name="Wipf D."/>
            <person name="Wolf P.G."/>
            <person name="Yang L."/>
            <person name="Zimmer A.D."/>
            <person name="Zhu Q."/>
            <person name="Mitros T."/>
            <person name="Hellsten U."/>
            <person name="Loque D."/>
            <person name="Otillar R."/>
            <person name="Salamov A."/>
            <person name="Schmutz J."/>
            <person name="Shapiro H."/>
            <person name="Lindquist E."/>
            <person name="Lucas S."/>
            <person name="Rokhsar D."/>
            <person name="Grigoriev I.V."/>
        </authorList>
    </citation>
    <scope>NUCLEOTIDE SEQUENCE [LARGE SCALE GENOMIC DNA]</scope>
</reference>
<dbReference type="Proteomes" id="UP000001514">
    <property type="component" value="Unassembled WGS sequence"/>
</dbReference>